<keyword evidence="1" id="KW-0614">Plasmid</keyword>
<geneLocation type="plasmid" evidence="1">
    <name>unnamed1</name>
</geneLocation>
<dbReference type="KEGG" id="moc:BB934_28330"/>
<organism evidence="1">
    <name type="scientific">Microvirga ossetica</name>
    <dbReference type="NCBI Taxonomy" id="1882682"/>
    <lineage>
        <taxon>Bacteria</taxon>
        <taxon>Pseudomonadati</taxon>
        <taxon>Pseudomonadota</taxon>
        <taxon>Alphaproteobacteria</taxon>
        <taxon>Hyphomicrobiales</taxon>
        <taxon>Methylobacteriaceae</taxon>
        <taxon>Microvirga</taxon>
    </lineage>
</organism>
<name>A0A1B2EQI3_9HYPH</name>
<reference evidence="1" key="1">
    <citation type="submission" date="2016-07" db="EMBL/GenBank/DDBJ databases">
        <title>Microvirga ossetica sp. nov. a new species of rhizobia isolated from root nodules of the legume species Vicia alpestris Steven originated from North Ossetia region in the Caucasus.</title>
        <authorList>
            <person name="Safronova V.I."/>
            <person name="Kuznetsova I.G."/>
            <person name="Sazanova A.L."/>
            <person name="Belimov A."/>
            <person name="Andronov E."/>
            <person name="Osledkin Y.S."/>
            <person name="Onishchuk O.P."/>
            <person name="Kurchak O.N."/>
            <person name="Shaposhnikov A.I."/>
            <person name="Willems A."/>
            <person name="Tikhonovich I.A."/>
        </authorList>
    </citation>
    <scope>NUCLEOTIDE SEQUENCE [LARGE SCALE GENOMIC DNA]</scope>
    <source>
        <strain evidence="1">V5/3M</strain>
        <plasmid evidence="1">unnamed1</plasmid>
    </source>
</reference>
<proteinExistence type="predicted"/>
<sequence>MENLLGHKSAFHFPDTAGEWVGAFEVGLAFGLQDLNSATLEGSMSLCPTLCADVPASTAAVAHAAFPRGNSNLRLCDQLGTISTDAQFAPLFASCRQPTECPWRLALVSLLQFAENLSDRQAAEAVAAALTGNTCWDWN</sequence>
<protein>
    <submittedName>
        <fullName evidence="1">Uncharacterized protein</fullName>
    </submittedName>
</protein>
<dbReference type="EMBL" id="CP016617">
    <property type="protein sequence ID" value="ANY82244.1"/>
    <property type="molecule type" value="Genomic_DNA"/>
</dbReference>
<dbReference type="AlphaFoldDB" id="A0A1B2EQI3"/>
<evidence type="ECO:0000313" key="1">
    <source>
        <dbReference type="EMBL" id="ANY82244.1"/>
    </source>
</evidence>
<accession>A0A1B2EQI3</accession>
<gene>
    <name evidence="1" type="ORF">BB934_28330</name>
</gene>